<name>A0A9P4HI14_9PLEO</name>
<sequence>MVSNGLIFSLDTGRNVLYASEGLAHESNIFPVKEKGRWSLDAIRLDGWINVEVVAESDKITVFLQGQLVAHLERLDLHPLLGGSPNNTGSVAFGGPCHWVAQYRNLTVKGPDGRLLYDNDMLLANRDRTLADFQVGTNALACTIDGAKRDRACFGGDLYVMGRSIAHSTMNFEAIAGSTELLTSHQTSDGYLGNLAPIQAPVHDTIDQPPTYAFYPLTYAFLLTVAIKDYWMHTGDEKVRSKSYDKLDRLMLFAKPFMNEHGILAAPPPLSMHWFPMGGPVFGPSAALNIAYYDALQAIAALSPSSELRSKHLAKAESLKKKHVRNVL</sequence>
<dbReference type="InterPro" id="IPR012341">
    <property type="entry name" value="6hp_glycosidase-like_sf"/>
</dbReference>
<evidence type="ECO:0000313" key="2">
    <source>
        <dbReference type="Proteomes" id="UP000799777"/>
    </source>
</evidence>
<dbReference type="EMBL" id="ML978163">
    <property type="protein sequence ID" value="KAF2033939.1"/>
    <property type="molecule type" value="Genomic_DNA"/>
</dbReference>
<dbReference type="SUPFAM" id="SSF48208">
    <property type="entry name" value="Six-hairpin glycosidases"/>
    <property type="match status" value="1"/>
</dbReference>
<proteinExistence type="predicted"/>
<reference evidence="1" key="1">
    <citation type="journal article" date="2020" name="Stud. Mycol.">
        <title>101 Dothideomycetes genomes: a test case for predicting lifestyles and emergence of pathogens.</title>
        <authorList>
            <person name="Haridas S."/>
            <person name="Albert R."/>
            <person name="Binder M."/>
            <person name="Bloem J."/>
            <person name="Labutti K."/>
            <person name="Salamov A."/>
            <person name="Andreopoulos B."/>
            <person name="Baker S."/>
            <person name="Barry K."/>
            <person name="Bills G."/>
            <person name="Bluhm B."/>
            <person name="Cannon C."/>
            <person name="Castanera R."/>
            <person name="Culley D."/>
            <person name="Daum C."/>
            <person name="Ezra D."/>
            <person name="Gonzalez J."/>
            <person name="Henrissat B."/>
            <person name="Kuo A."/>
            <person name="Liang C."/>
            <person name="Lipzen A."/>
            <person name="Lutzoni F."/>
            <person name="Magnuson J."/>
            <person name="Mondo S."/>
            <person name="Nolan M."/>
            <person name="Ohm R."/>
            <person name="Pangilinan J."/>
            <person name="Park H.-J."/>
            <person name="Ramirez L."/>
            <person name="Alfaro M."/>
            <person name="Sun H."/>
            <person name="Tritt A."/>
            <person name="Yoshinaga Y."/>
            <person name="Zwiers L.-H."/>
            <person name="Turgeon B."/>
            <person name="Goodwin S."/>
            <person name="Spatafora J."/>
            <person name="Crous P."/>
            <person name="Grigoriev I."/>
        </authorList>
    </citation>
    <scope>NUCLEOTIDE SEQUENCE</scope>
    <source>
        <strain evidence="1">CBS 110217</strain>
    </source>
</reference>
<gene>
    <name evidence="1" type="ORF">EK21DRAFT_108357</name>
</gene>
<dbReference type="Gene3D" id="1.50.10.10">
    <property type="match status" value="1"/>
</dbReference>
<keyword evidence="2" id="KW-1185">Reference proteome</keyword>
<dbReference type="OrthoDB" id="10036721at2759"/>
<dbReference type="PANTHER" id="PTHR34987:SF4">
    <property type="entry name" value="ALPHA-L-RHAMNOSIDASE C-TERMINAL DOMAIN-CONTAINING PROTEIN"/>
    <property type="match status" value="1"/>
</dbReference>
<organism evidence="1 2">
    <name type="scientific">Setomelanomma holmii</name>
    <dbReference type="NCBI Taxonomy" id="210430"/>
    <lineage>
        <taxon>Eukaryota</taxon>
        <taxon>Fungi</taxon>
        <taxon>Dikarya</taxon>
        <taxon>Ascomycota</taxon>
        <taxon>Pezizomycotina</taxon>
        <taxon>Dothideomycetes</taxon>
        <taxon>Pleosporomycetidae</taxon>
        <taxon>Pleosporales</taxon>
        <taxon>Pleosporineae</taxon>
        <taxon>Phaeosphaeriaceae</taxon>
        <taxon>Setomelanomma</taxon>
    </lineage>
</organism>
<dbReference type="InterPro" id="IPR008928">
    <property type="entry name" value="6-hairpin_glycosidase_sf"/>
</dbReference>
<dbReference type="AlphaFoldDB" id="A0A9P4HI14"/>
<evidence type="ECO:0000313" key="1">
    <source>
        <dbReference type="EMBL" id="KAF2033939.1"/>
    </source>
</evidence>
<dbReference type="GO" id="GO:0005975">
    <property type="term" value="P:carbohydrate metabolic process"/>
    <property type="evidence" value="ECO:0007669"/>
    <property type="project" value="InterPro"/>
</dbReference>
<accession>A0A9P4HI14</accession>
<dbReference type="GO" id="GO:0003824">
    <property type="term" value="F:catalytic activity"/>
    <property type="evidence" value="ECO:0007669"/>
    <property type="project" value="UniProtKB-ARBA"/>
</dbReference>
<comment type="caution">
    <text evidence="1">The sequence shown here is derived from an EMBL/GenBank/DDBJ whole genome shotgun (WGS) entry which is preliminary data.</text>
</comment>
<dbReference type="PANTHER" id="PTHR34987">
    <property type="entry name" value="C, PUTATIVE (AFU_ORTHOLOGUE AFUA_3G02880)-RELATED"/>
    <property type="match status" value="1"/>
</dbReference>
<dbReference type="Proteomes" id="UP000799777">
    <property type="component" value="Unassembled WGS sequence"/>
</dbReference>
<evidence type="ECO:0008006" key="3">
    <source>
        <dbReference type="Google" id="ProtNLM"/>
    </source>
</evidence>
<protein>
    <recommendedName>
        <fullName evidence="3">Alpha-L-rhamnosidase</fullName>
    </recommendedName>
</protein>